<dbReference type="CDD" id="cd17920">
    <property type="entry name" value="DEXHc_RecQ"/>
    <property type="match status" value="1"/>
</dbReference>
<dbReference type="SMART" id="SM00487">
    <property type="entry name" value="DEXDc"/>
    <property type="match status" value="1"/>
</dbReference>
<protein>
    <submittedName>
        <fullName evidence="4">ATP-dependent DNA helicase Q-like 3</fullName>
    </submittedName>
</protein>
<dbReference type="PROSITE" id="PS51192">
    <property type="entry name" value="HELICASE_ATP_BIND_1"/>
    <property type="match status" value="1"/>
</dbReference>
<evidence type="ECO:0000259" key="2">
    <source>
        <dbReference type="PROSITE" id="PS51192"/>
    </source>
</evidence>
<sequence>MEVELSKAIDKVKAKFRFNIDLKEEQRRILTSLVQKKDVFALLPTGFGKSMIFLLLPLILDVIDPGKKHTVLVISPLTALIQDQVGVARTHGINAGAFAQDEINDIIQGDMSILFTSPEAILQSVWMRMIKLHYMKRIVAVVYDEAHCICSWGVDFRPAYRDVGTVQSLLDTPSLAMTATATKEIQTDIYSVLGFQSDSTVVVANLPNRPNTFLHVEPSVGKFDSDMEWLLDNLRNSSSPKRVIVRLGDVLETDTEAMLSAMHLKEVSLTFMTKIL</sequence>
<dbReference type="Gene3D" id="3.40.50.300">
    <property type="entry name" value="P-loop containing nucleotide triphosphate hydrolases"/>
    <property type="match status" value="1"/>
</dbReference>
<keyword evidence="3" id="KW-1185">Reference proteome</keyword>
<feature type="domain" description="Helicase ATP-binding" evidence="2">
    <location>
        <begin position="30"/>
        <end position="199"/>
    </location>
</feature>
<dbReference type="InterPro" id="IPR011545">
    <property type="entry name" value="DEAD/DEAH_box_helicase_dom"/>
</dbReference>
<evidence type="ECO:0000256" key="1">
    <source>
        <dbReference type="ARBA" id="ARBA00005446"/>
    </source>
</evidence>
<dbReference type="PANTHER" id="PTHR13710:SF157">
    <property type="entry name" value="DNA HELICASE"/>
    <property type="match status" value="1"/>
</dbReference>
<dbReference type="PANTHER" id="PTHR13710">
    <property type="entry name" value="DNA HELICASE RECQ FAMILY MEMBER"/>
    <property type="match status" value="1"/>
</dbReference>
<dbReference type="Pfam" id="PF00270">
    <property type="entry name" value="DEAD"/>
    <property type="match status" value="1"/>
</dbReference>
<dbReference type="Proteomes" id="UP000695022">
    <property type="component" value="Unplaced"/>
</dbReference>
<organism evidence="3 4">
    <name type="scientific">Priapulus caudatus</name>
    <name type="common">Priapulid worm</name>
    <dbReference type="NCBI Taxonomy" id="37621"/>
    <lineage>
        <taxon>Eukaryota</taxon>
        <taxon>Metazoa</taxon>
        <taxon>Ecdysozoa</taxon>
        <taxon>Scalidophora</taxon>
        <taxon>Priapulida</taxon>
        <taxon>Priapulimorpha</taxon>
        <taxon>Priapulimorphida</taxon>
        <taxon>Priapulidae</taxon>
        <taxon>Priapulus</taxon>
    </lineage>
</organism>
<dbReference type="InterPro" id="IPR027417">
    <property type="entry name" value="P-loop_NTPase"/>
</dbReference>
<accession>A0ABM1F3B7</accession>
<name>A0ABM1F3B7_PRICU</name>
<reference evidence="4" key="1">
    <citation type="submission" date="2025-08" db="UniProtKB">
        <authorList>
            <consortium name="RefSeq"/>
        </authorList>
    </citation>
    <scope>IDENTIFICATION</scope>
</reference>
<proteinExistence type="inferred from homology"/>
<comment type="similarity">
    <text evidence="1">Belongs to the helicase family. RecQ subfamily.</text>
</comment>
<evidence type="ECO:0000313" key="3">
    <source>
        <dbReference type="Proteomes" id="UP000695022"/>
    </source>
</evidence>
<dbReference type="RefSeq" id="XP_014678938.1">
    <property type="nucleotide sequence ID" value="XM_014823452.1"/>
</dbReference>
<dbReference type="InterPro" id="IPR014001">
    <property type="entry name" value="Helicase_ATP-bd"/>
</dbReference>
<evidence type="ECO:0000313" key="4">
    <source>
        <dbReference type="RefSeq" id="XP_014678938.1"/>
    </source>
</evidence>
<dbReference type="GeneID" id="106818779"/>
<gene>
    <name evidence="4" type="primary">LOC106818779</name>
</gene>
<dbReference type="SUPFAM" id="SSF52540">
    <property type="entry name" value="P-loop containing nucleoside triphosphate hydrolases"/>
    <property type="match status" value="1"/>
</dbReference>